<dbReference type="EMBL" id="CP000386">
    <property type="protein sequence ID" value="ABG03765.1"/>
    <property type="molecule type" value="Genomic_DNA"/>
</dbReference>
<dbReference type="eggNOG" id="COG0456">
    <property type="taxonomic scope" value="Bacteria"/>
</dbReference>
<keyword evidence="1 4" id="KW-0808">Transferase</keyword>
<organism evidence="4 5">
    <name type="scientific">Rubrobacter xylanophilus (strain DSM 9941 / JCM 11954 / NBRC 16129 / PRD-1)</name>
    <dbReference type="NCBI Taxonomy" id="266117"/>
    <lineage>
        <taxon>Bacteria</taxon>
        <taxon>Bacillati</taxon>
        <taxon>Actinomycetota</taxon>
        <taxon>Rubrobacteria</taxon>
        <taxon>Rubrobacterales</taxon>
        <taxon>Rubrobacteraceae</taxon>
        <taxon>Rubrobacter</taxon>
    </lineage>
</organism>
<dbReference type="PANTHER" id="PTHR43877">
    <property type="entry name" value="AMINOALKYLPHOSPHONATE N-ACETYLTRANSFERASE-RELATED-RELATED"/>
    <property type="match status" value="1"/>
</dbReference>
<dbReference type="InterPro" id="IPR016181">
    <property type="entry name" value="Acyl_CoA_acyltransferase"/>
</dbReference>
<dbReference type="GO" id="GO:0016747">
    <property type="term" value="F:acyltransferase activity, transferring groups other than amino-acyl groups"/>
    <property type="evidence" value="ECO:0007669"/>
    <property type="project" value="InterPro"/>
</dbReference>
<dbReference type="SUPFAM" id="SSF55729">
    <property type="entry name" value="Acyl-CoA N-acyltransferases (Nat)"/>
    <property type="match status" value="1"/>
</dbReference>
<feature type="domain" description="N-acetyltransferase" evidence="3">
    <location>
        <begin position="2"/>
        <end position="144"/>
    </location>
</feature>
<evidence type="ECO:0000313" key="5">
    <source>
        <dbReference type="Proteomes" id="UP000006637"/>
    </source>
</evidence>
<dbReference type="STRING" id="266117.Rxyl_0797"/>
<dbReference type="PhylomeDB" id="Q1AXW3"/>
<protein>
    <submittedName>
        <fullName evidence="4">GCN5-related N-acetyltransferase</fullName>
    </submittedName>
</protein>
<sequence length="157" mass="16392">MTEVARAGSGELSRALRLLEEGPRGGRPLPGGIEARLRREVAAGGLEVLVARSGEDVVGALVLAYRTSVVSGAVFASIEELYVGPRHRRRGIGSALLGAAGERCRERGVSYLEVQADGGAAQGFYAARGFAGEPGVRVMSRSLPLARGGREAPAPRR</sequence>
<evidence type="ECO:0000256" key="1">
    <source>
        <dbReference type="ARBA" id="ARBA00022679"/>
    </source>
</evidence>
<dbReference type="Proteomes" id="UP000006637">
    <property type="component" value="Chromosome"/>
</dbReference>
<keyword evidence="2" id="KW-0012">Acyltransferase</keyword>
<dbReference type="InterPro" id="IPR050832">
    <property type="entry name" value="Bact_Acetyltransf"/>
</dbReference>
<name>Q1AXW3_RUBXD</name>
<gene>
    <name evidence="4" type="ordered locus">Rxyl_0797</name>
</gene>
<keyword evidence="5" id="KW-1185">Reference proteome</keyword>
<dbReference type="RefSeq" id="WP_011563783.1">
    <property type="nucleotide sequence ID" value="NC_008148.1"/>
</dbReference>
<dbReference type="HOGENOM" id="CLU_1561742_0_0_11"/>
<dbReference type="Pfam" id="PF00583">
    <property type="entry name" value="Acetyltransf_1"/>
    <property type="match status" value="1"/>
</dbReference>
<dbReference type="InterPro" id="IPR000182">
    <property type="entry name" value="GNAT_dom"/>
</dbReference>
<evidence type="ECO:0000256" key="2">
    <source>
        <dbReference type="ARBA" id="ARBA00023315"/>
    </source>
</evidence>
<dbReference type="KEGG" id="rxy:Rxyl_0797"/>
<evidence type="ECO:0000259" key="3">
    <source>
        <dbReference type="PROSITE" id="PS51186"/>
    </source>
</evidence>
<accession>Q1AXW3</accession>
<proteinExistence type="predicted"/>
<evidence type="ECO:0000313" key="4">
    <source>
        <dbReference type="EMBL" id="ABG03765.1"/>
    </source>
</evidence>
<dbReference type="Gene3D" id="3.40.630.30">
    <property type="match status" value="1"/>
</dbReference>
<dbReference type="CDD" id="cd04301">
    <property type="entry name" value="NAT_SF"/>
    <property type="match status" value="1"/>
</dbReference>
<reference evidence="4 5" key="1">
    <citation type="submission" date="2006-06" db="EMBL/GenBank/DDBJ databases">
        <title>Complete sequence of Rubrobacter xylanophilus DSM 9941.</title>
        <authorList>
            <consortium name="US DOE Joint Genome Institute"/>
            <person name="Copeland A."/>
            <person name="Lucas S."/>
            <person name="Lapidus A."/>
            <person name="Barry K."/>
            <person name="Detter J.C."/>
            <person name="Glavina del Rio T."/>
            <person name="Hammon N."/>
            <person name="Israni S."/>
            <person name="Dalin E."/>
            <person name="Tice H."/>
            <person name="Pitluck S."/>
            <person name="Munk A.C."/>
            <person name="Brettin T."/>
            <person name="Bruce D."/>
            <person name="Han C."/>
            <person name="Tapia R."/>
            <person name="Gilna P."/>
            <person name="Schmutz J."/>
            <person name="Larimer F."/>
            <person name="Land M."/>
            <person name="Hauser L."/>
            <person name="Kyrpides N."/>
            <person name="Lykidis A."/>
            <person name="da Costa M.S."/>
            <person name="Rainey F.A."/>
            <person name="Empadinhas N."/>
            <person name="Jolivet E."/>
            <person name="Battista J.R."/>
            <person name="Richardson P."/>
        </authorList>
    </citation>
    <scope>NUCLEOTIDE SEQUENCE [LARGE SCALE GENOMIC DNA]</scope>
    <source>
        <strain evidence="5">DSM 9941 / NBRC 16129 / PRD-1</strain>
    </source>
</reference>
<dbReference type="PROSITE" id="PS51186">
    <property type="entry name" value="GNAT"/>
    <property type="match status" value="1"/>
</dbReference>
<dbReference type="AlphaFoldDB" id="Q1AXW3"/>